<evidence type="ECO:0000256" key="3">
    <source>
        <dbReference type="ARBA" id="ARBA00023163"/>
    </source>
</evidence>
<dbReference type="InterPro" id="IPR018356">
    <property type="entry name" value="Tscrpt_reg_HTH_DeoR_CS"/>
</dbReference>
<dbReference type="GO" id="GO:0003677">
    <property type="term" value="F:DNA binding"/>
    <property type="evidence" value="ECO:0007669"/>
    <property type="project" value="UniProtKB-KW"/>
</dbReference>
<dbReference type="Gene3D" id="3.40.50.1360">
    <property type="match status" value="1"/>
</dbReference>
<keyword evidence="1" id="KW-0805">Transcription regulation</keyword>
<proteinExistence type="predicted"/>
<sequence length="286" mass="29856">MPQPTPPPQPAPPGDRDALPAHLRREQIRRLVDERGFVRVAELREAFGVSGVTARADLDVLVGEGAVQRVHGGAVPAHAAGGAGRAGRPERESSFEEALASAVLPKRQIGELAASLVRSGQSVILDVGTTTLSIARALRARADLTDVVIITNGLSIALELEPAIPRFSVIVTGGSLRPLQHSLVEPLAATVLDQVHADLAFIGCNGVDPEHGVTNINLPEAAVKTRMLAATARAIVVAEGAKLGQVHLGRVALLSAFDLLITDAAADPSTLELIRETGLGVLQPEQ</sequence>
<gene>
    <name evidence="4" type="ORF">SAMN05216282_10123</name>
</gene>
<evidence type="ECO:0000313" key="4">
    <source>
        <dbReference type="EMBL" id="SDJ83267.1"/>
    </source>
</evidence>
<evidence type="ECO:0000313" key="5">
    <source>
        <dbReference type="Proteomes" id="UP000198701"/>
    </source>
</evidence>
<dbReference type="Pfam" id="PF00455">
    <property type="entry name" value="DeoRC"/>
    <property type="match status" value="1"/>
</dbReference>
<dbReference type="PANTHER" id="PTHR30363:SF44">
    <property type="entry name" value="AGA OPERON TRANSCRIPTIONAL REPRESSOR-RELATED"/>
    <property type="match status" value="1"/>
</dbReference>
<reference evidence="4 5" key="1">
    <citation type="submission" date="2016-10" db="EMBL/GenBank/DDBJ databases">
        <authorList>
            <person name="de Groot N.N."/>
        </authorList>
    </citation>
    <scope>NUCLEOTIDE SEQUENCE [LARGE SCALE GENOMIC DNA]</scope>
    <source>
        <strain evidence="4 5">CGMCC 1.5382</strain>
    </source>
</reference>
<dbReference type="AlphaFoldDB" id="A0A1G8WYX6"/>
<dbReference type="STRING" id="386301.SAMN05216282_10123"/>
<protein>
    <submittedName>
        <fullName evidence="4">Transcriptional regulator, DeoR family</fullName>
    </submittedName>
</protein>
<keyword evidence="5" id="KW-1185">Reference proteome</keyword>
<dbReference type="PROSITE" id="PS51000">
    <property type="entry name" value="HTH_DEOR_2"/>
    <property type="match status" value="1"/>
</dbReference>
<dbReference type="InterPro" id="IPR037171">
    <property type="entry name" value="NagB/RpiA_transferase-like"/>
</dbReference>
<dbReference type="InterPro" id="IPR014036">
    <property type="entry name" value="DeoR-like_C"/>
</dbReference>
<dbReference type="EMBL" id="FNFU01000001">
    <property type="protein sequence ID" value="SDJ83267.1"/>
    <property type="molecule type" value="Genomic_DNA"/>
</dbReference>
<dbReference type="Pfam" id="PF08220">
    <property type="entry name" value="HTH_DeoR"/>
    <property type="match status" value="1"/>
</dbReference>
<keyword evidence="3" id="KW-0804">Transcription</keyword>
<keyword evidence="2" id="KW-0238">DNA-binding</keyword>
<dbReference type="Proteomes" id="UP000198701">
    <property type="component" value="Unassembled WGS sequence"/>
</dbReference>
<dbReference type="InterPro" id="IPR036390">
    <property type="entry name" value="WH_DNA-bd_sf"/>
</dbReference>
<dbReference type="SUPFAM" id="SSF46785">
    <property type="entry name" value="Winged helix' DNA-binding domain"/>
    <property type="match status" value="1"/>
</dbReference>
<dbReference type="InterPro" id="IPR050313">
    <property type="entry name" value="Carb_Metab_HTH_regulators"/>
</dbReference>
<dbReference type="SMART" id="SM00420">
    <property type="entry name" value="HTH_DEOR"/>
    <property type="match status" value="1"/>
</dbReference>
<dbReference type="GO" id="GO:0003700">
    <property type="term" value="F:DNA-binding transcription factor activity"/>
    <property type="evidence" value="ECO:0007669"/>
    <property type="project" value="InterPro"/>
</dbReference>
<dbReference type="SMART" id="SM01134">
    <property type="entry name" value="DeoRC"/>
    <property type="match status" value="1"/>
</dbReference>
<dbReference type="PROSITE" id="PS00894">
    <property type="entry name" value="HTH_DEOR_1"/>
    <property type="match status" value="1"/>
</dbReference>
<evidence type="ECO:0000256" key="1">
    <source>
        <dbReference type="ARBA" id="ARBA00023015"/>
    </source>
</evidence>
<accession>A0A1G8WYX6</accession>
<dbReference type="Gene3D" id="1.10.10.10">
    <property type="entry name" value="Winged helix-like DNA-binding domain superfamily/Winged helix DNA-binding domain"/>
    <property type="match status" value="1"/>
</dbReference>
<dbReference type="PANTHER" id="PTHR30363">
    <property type="entry name" value="HTH-TYPE TRANSCRIPTIONAL REGULATOR SRLR-RELATED"/>
    <property type="match status" value="1"/>
</dbReference>
<dbReference type="InterPro" id="IPR036388">
    <property type="entry name" value="WH-like_DNA-bd_sf"/>
</dbReference>
<dbReference type="RefSeq" id="WP_092321310.1">
    <property type="nucleotide sequence ID" value="NZ_FNFU01000001.1"/>
</dbReference>
<evidence type="ECO:0000256" key="2">
    <source>
        <dbReference type="ARBA" id="ARBA00023125"/>
    </source>
</evidence>
<dbReference type="OrthoDB" id="7688673at2"/>
<organism evidence="4 5">
    <name type="scientific">Cryobacterium psychrotolerans</name>
    <dbReference type="NCBI Taxonomy" id="386301"/>
    <lineage>
        <taxon>Bacteria</taxon>
        <taxon>Bacillati</taxon>
        <taxon>Actinomycetota</taxon>
        <taxon>Actinomycetes</taxon>
        <taxon>Micrococcales</taxon>
        <taxon>Microbacteriaceae</taxon>
        <taxon>Cryobacterium</taxon>
    </lineage>
</organism>
<dbReference type="InterPro" id="IPR001034">
    <property type="entry name" value="DeoR_HTH"/>
</dbReference>
<name>A0A1G8WYX6_9MICO</name>
<dbReference type="SUPFAM" id="SSF100950">
    <property type="entry name" value="NagB/RpiA/CoA transferase-like"/>
    <property type="match status" value="1"/>
</dbReference>